<proteinExistence type="predicted"/>
<accession>A0ABU7P5D2</accession>
<evidence type="ECO:0000313" key="3">
    <source>
        <dbReference type="Proteomes" id="UP001344658"/>
    </source>
</evidence>
<reference evidence="2 3" key="1">
    <citation type="submission" date="2023-12" db="EMBL/GenBank/DDBJ databases">
        <title>Streptomyces sp. V4-01.</title>
        <authorList>
            <person name="Somphong A."/>
            <person name="Phongsopitanun W."/>
        </authorList>
    </citation>
    <scope>NUCLEOTIDE SEQUENCE [LARGE SCALE GENOMIC DNA]</scope>
    <source>
        <strain evidence="2 3">V4-01</strain>
    </source>
</reference>
<feature type="domain" description="Peptidase C1A papain C-terminal" evidence="1">
    <location>
        <begin position="141"/>
        <end position="212"/>
    </location>
</feature>
<dbReference type="SUPFAM" id="SSF54001">
    <property type="entry name" value="Cysteine proteinases"/>
    <property type="match status" value="1"/>
</dbReference>
<sequence length="232" mass="26065">MPAFRLLPEDPAAPYRMGRHQVHDALVPELEAVVDLLEPIRDVEHYEFQDSFDQRQVGDCTMNAAYGTLVCDPFGKAGISYTQATILDGYRRETRLDDSQIPGHYEPDDTGSTGAWSMRVLEKLGLIKTWHHCRSLHAALRLLNKGPISVGIPWYPSMFTPDADHVIHVDDSVDPSGGHQVCVVANDTKRRRVKIRNSWGLSWGDRGHAWISWDDLDKLLKQGGDVVQPVMA</sequence>
<organism evidence="2 3">
    <name type="scientific">Actinacidiphila polyblastidii</name>
    <dbReference type="NCBI Taxonomy" id="3110430"/>
    <lineage>
        <taxon>Bacteria</taxon>
        <taxon>Bacillati</taxon>
        <taxon>Actinomycetota</taxon>
        <taxon>Actinomycetes</taxon>
        <taxon>Kitasatosporales</taxon>
        <taxon>Streptomycetaceae</taxon>
        <taxon>Actinacidiphila</taxon>
    </lineage>
</organism>
<keyword evidence="3" id="KW-1185">Reference proteome</keyword>
<evidence type="ECO:0000259" key="1">
    <source>
        <dbReference type="Pfam" id="PF00112"/>
    </source>
</evidence>
<dbReference type="RefSeq" id="WP_330792895.1">
    <property type="nucleotide sequence ID" value="NZ_JAZEWV010000002.1"/>
</dbReference>
<evidence type="ECO:0000313" key="2">
    <source>
        <dbReference type="EMBL" id="MEE4541001.1"/>
    </source>
</evidence>
<dbReference type="Pfam" id="PF00112">
    <property type="entry name" value="Peptidase_C1"/>
    <property type="match status" value="1"/>
</dbReference>
<comment type="caution">
    <text evidence="2">The sequence shown here is derived from an EMBL/GenBank/DDBJ whole genome shotgun (WGS) entry which is preliminary data.</text>
</comment>
<dbReference type="InterPro" id="IPR038765">
    <property type="entry name" value="Papain-like_cys_pep_sf"/>
</dbReference>
<protein>
    <submittedName>
        <fullName evidence="2">C1 family peptidase</fullName>
    </submittedName>
</protein>
<dbReference type="Gene3D" id="3.90.70.10">
    <property type="entry name" value="Cysteine proteinases"/>
    <property type="match status" value="1"/>
</dbReference>
<name>A0ABU7P5D2_9ACTN</name>
<dbReference type="InterPro" id="IPR000668">
    <property type="entry name" value="Peptidase_C1A_C"/>
</dbReference>
<dbReference type="Proteomes" id="UP001344658">
    <property type="component" value="Unassembled WGS sequence"/>
</dbReference>
<dbReference type="EMBL" id="JAZEWV010000002">
    <property type="protein sequence ID" value="MEE4541001.1"/>
    <property type="molecule type" value="Genomic_DNA"/>
</dbReference>
<gene>
    <name evidence="2" type="ORF">V2S66_03335</name>
</gene>